<name>A0ABS8FPR6_9FIRM</name>
<evidence type="ECO:0000313" key="7">
    <source>
        <dbReference type="Proteomes" id="UP001198495"/>
    </source>
</evidence>
<evidence type="ECO:0000256" key="4">
    <source>
        <dbReference type="ARBA" id="ARBA00023239"/>
    </source>
</evidence>
<keyword evidence="7" id="KW-1185">Reference proteome</keyword>
<reference evidence="6 7" key="1">
    <citation type="submission" date="2021-10" db="EMBL/GenBank/DDBJ databases">
        <title>Anaerobic single-cell dispensing facilitates the cultivation of human gut bacteria.</title>
        <authorList>
            <person name="Afrizal A."/>
        </authorList>
    </citation>
    <scope>NUCLEOTIDE SEQUENCE [LARGE SCALE GENOMIC DNA]</scope>
    <source>
        <strain evidence="6 7">CLA-AA-H212</strain>
    </source>
</reference>
<dbReference type="Proteomes" id="UP001198495">
    <property type="component" value="Unassembled WGS sequence"/>
</dbReference>
<keyword evidence="3" id="KW-0520">NAD</keyword>
<dbReference type="Pfam" id="PF01370">
    <property type="entry name" value="Epimerase"/>
    <property type="match status" value="1"/>
</dbReference>
<dbReference type="PANTHER" id="PTHR43078:SF6">
    <property type="entry name" value="UDP-GLUCURONIC ACID DECARBOXYLASE 1"/>
    <property type="match status" value="1"/>
</dbReference>
<gene>
    <name evidence="6" type="ORF">LKD28_08905</name>
</gene>
<comment type="caution">
    <text evidence="6">The sequence shown here is derived from an EMBL/GenBank/DDBJ whole genome shotgun (WGS) entry which is preliminary data.</text>
</comment>
<dbReference type="Gene3D" id="3.40.50.720">
    <property type="entry name" value="NAD(P)-binding Rossmann-like Domain"/>
    <property type="match status" value="1"/>
</dbReference>
<keyword evidence="4" id="KW-0456">Lyase</keyword>
<accession>A0ABS8FPR6</accession>
<proteinExistence type="predicted"/>
<comment type="cofactor">
    <cofactor evidence="1">
        <name>NAD(+)</name>
        <dbReference type="ChEBI" id="CHEBI:57540"/>
    </cofactor>
</comment>
<dbReference type="PANTHER" id="PTHR43078">
    <property type="entry name" value="UDP-GLUCURONIC ACID DECARBOXYLASE-RELATED"/>
    <property type="match status" value="1"/>
</dbReference>
<dbReference type="InterPro" id="IPR001509">
    <property type="entry name" value="Epimerase_deHydtase"/>
</dbReference>
<feature type="domain" description="NAD-dependent epimerase/dehydratase" evidence="5">
    <location>
        <begin position="38"/>
        <end position="287"/>
    </location>
</feature>
<evidence type="ECO:0000259" key="5">
    <source>
        <dbReference type="Pfam" id="PF01370"/>
    </source>
</evidence>
<sequence>MVKVGETAMHLYDSELYLQDVCAVASMIEVQELADESVLISGGTGMIGSFLVDALLYADKHYQANTQVYILGRNEEKARARFADYADCPQFHFIKQDINEKVVGNPALPAKIDYVIHAASNTHPVAYASDPIGTITANVFGTQYLLDYAKEAGCKRFVFLSSVEIYGENRGDTDKFAEDYLGYIDCNTMRAGYPESKRTGEALCQAYRKQKAMDVVIPRLSRVYGPTMLLSDTKALSQFILKSVKREDIVLKSEGTQEFSYAYVADCVAGILAVMLDGKDGEAYNICSKDSDVQLRDVAKQLADLADKQVVFDLPDATEQAGYSKATKATLDTTKLQTELGFVPQYDMKTGLSHTVQVLREIM</sequence>
<protein>
    <submittedName>
        <fullName evidence="6">NAD-dependent epimerase/dehydratase family protein</fullName>
    </submittedName>
</protein>
<dbReference type="RefSeq" id="WP_227573321.1">
    <property type="nucleotide sequence ID" value="NZ_JAJEQT010000006.1"/>
</dbReference>
<dbReference type="EMBL" id="JAJEQT010000006">
    <property type="protein sequence ID" value="MCC2219152.1"/>
    <property type="molecule type" value="Genomic_DNA"/>
</dbReference>
<dbReference type="InterPro" id="IPR036291">
    <property type="entry name" value="NAD(P)-bd_dom_sf"/>
</dbReference>
<dbReference type="InterPro" id="IPR044516">
    <property type="entry name" value="UXS-like"/>
</dbReference>
<evidence type="ECO:0000256" key="1">
    <source>
        <dbReference type="ARBA" id="ARBA00001911"/>
    </source>
</evidence>
<evidence type="ECO:0000256" key="3">
    <source>
        <dbReference type="ARBA" id="ARBA00023027"/>
    </source>
</evidence>
<evidence type="ECO:0000313" key="6">
    <source>
        <dbReference type="EMBL" id="MCC2219152.1"/>
    </source>
</evidence>
<evidence type="ECO:0000256" key="2">
    <source>
        <dbReference type="ARBA" id="ARBA00022793"/>
    </source>
</evidence>
<dbReference type="SUPFAM" id="SSF51735">
    <property type="entry name" value="NAD(P)-binding Rossmann-fold domains"/>
    <property type="match status" value="1"/>
</dbReference>
<keyword evidence="2" id="KW-0210">Decarboxylase</keyword>
<organism evidence="6 7">
    <name type="scientific">Coprococcus hominis</name>
    <name type="common">ex Arizal et al. 2022</name>
    <dbReference type="NCBI Taxonomy" id="2881262"/>
    <lineage>
        <taxon>Bacteria</taxon>
        <taxon>Bacillati</taxon>
        <taxon>Bacillota</taxon>
        <taxon>Clostridia</taxon>
        <taxon>Lachnospirales</taxon>
        <taxon>Lachnospiraceae</taxon>
        <taxon>Coprococcus</taxon>
    </lineage>
</organism>